<evidence type="ECO:0000259" key="7">
    <source>
        <dbReference type="Pfam" id="PF08281"/>
    </source>
</evidence>
<evidence type="ECO:0000256" key="3">
    <source>
        <dbReference type="ARBA" id="ARBA00023082"/>
    </source>
</evidence>
<keyword evidence="5" id="KW-0804">Transcription</keyword>
<organism evidence="8 9">
    <name type="scientific">Stigmatella aurantiaca</name>
    <dbReference type="NCBI Taxonomy" id="41"/>
    <lineage>
        <taxon>Bacteria</taxon>
        <taxon>Pseudomonadati</taxon>
        <taxon>Myxococcota</taxon>
        <taxon>Myxococcia</taxon>
        <taxon>Myxococcales</taxon>
        <taxon>Cystobacterineae</taxon>
        <taxon>Archangiaceae</taxon>
        <taxon>Stigmatella</taxon>
    </lineage>
</organism>
<evidence type="ECO:0000256" key="1">
    <source>
        <dbReference type="ARBA" id="ARBA00010641"/>
    </source>
</evidence>
<dbReference type="SUPFAM" id="SSF88659">
    <property type="entry name" value="Sigma3 and sigma4 domains of RNA polymerase sigma factors"/>
    <property type="match status" value="1"/>
</dbReference>
<evidence type="ECO:0000313" key="9">
    <source>
        <dbReference type="Proteomes" id="UP000182719"/>
    </source>
</evidence>
<keyword evidence="3" id="KW-0731">Sigma factor</keyword>
<evidence type="ECO:0000256" key="4">
    <source>
        <dbReference type="ARBA" id="ARBA00023125"/>
    </source>
</evidence>
<comment type="similarity">
    <text evidence="1">Belongs to the sigma-70 factor family. ECF subfamily.</text>
</comment>
<dbReference type="InterPro" id="IPR036388">
    <property type="entry name" value="WH-like_DNA-bd_sf"/>
</dbReference>
<dbReference type="EMBL" id="FOAP01000001">
    <property type="protein sequence ID" value="SEK49220.1"/>
    <property type="molecule type" value="Genomic_DNA"/>
</dbReference>
<evidence type="ECO:0000256" key="2">
    <source>
        <dbReference type="ARBA" id="ARBA00023015"/>
    </source>
</evidence>
<dbReference type="Gene3D" id="1.10.10.10">
    <property type="entry name" value="Winged helix-like DNA-binding domain superfamily/Winged helix DNA-binding domain"/>
    <property type="match status" value="1"/>
</dbReference>
<dbReference type="InterPro" id="IPR013324">
    <property type="entry name" value="RNA_pol_sigma_r3/r4-like"/>
</dbReference>
<dbReference type="PANTHER" id="PTHR43133">
    <property type="entry name" value="RNA POLYMERASE ECF-TYPE SIGMA FACTO"/>
    <property type="match status" value="1"/>
</dbReference>
<dbReference type="Gene3D" id="1.10.1740.10">
    <property type="match status" value="1"/>
</dbReference>
<dbReference type="Pfam" id="PF04542">
    <property type="entry name" value="Sigma70_r2"/>
    <property type="match status" value="1"/>
</dbReference>
<dbReference type="GO" id="GO:0006352">
    <property type="term" value="P:DNA-templated transcription initiation"/>
    <property type="evidence" value="ECO:0007669"/>
    <property type="project" value="InterPro"/>
</dbReference>
<feature type="domain" description="RNA polymerase sigma factor 70 region 4 type 2" evidence="7">
    <location>
        <begin position="149"/>
        <end position="199"/>
    </location>
</feature>
<dbReference type="GO" id="GO:0003677">
    <property type="term" value="F:DNA binding"/>
    <property type="evidence" value="ECO:0007669"/>
    <property type="project" value="UniProtKB-KW"/>
</dbReference>
<evidence type="ECO:0000256" key="5">
    <source>
        <dbReference type="ARBA" id="ARBA00023163"/>
    </source>
</evidence>
<accession>A0A1H7HJU8</accession>
<protein>
    <submittedName>
        <fullName evidence="8">RNA polymerase sigma-70 factor, ECF subfamily</fullName>
    </submittedName>
</protein>
<gene>
    <name evidence="8" type="ORF">SAMN05444354_101705</name>
</gene>
<dbReference type="RefSeq" id="WP_075004907.1">
    <property type="nucleotide sequence ID" value="NZ_FOAP01000001.1"/>
</dbReference>
<keyword evidence="4" id="KW-0238">DNA-binding</keyword>
<name>A0A1H7HJU8_STIAU</name>
<dbReference type="InterPro" id="IPR007627">
    <property type="entry name" value="RNA_pol_sigma70_r2"/>
</dbReference>
<proteinExistence type="inferred from homology"/>
<dbReference type="InterPro" id="IPR013325">
    <property type="entry name" value="RNA_pol_sigma_r2"/>
</dbReference>
<dbReference type="NCBIfam" id="TIGR02937">
    <property type="entry name" value="sigma70-ECF"/>
    <property type="match status" value="1"/>
</dbReference>
<dbReference type="PANTHER" id="PTHR43133:SF8">
    <property type="entry name" value="RNA POLYMERASE SIGMA FACTOR HI_1459-RELATED"/>
    <property type="match status" value="1"/>
</dbReference>
<dbReference type="Proteomes" id="UP000182719">
    <property type="component" value="Unassembled WGS sequence"/>
</dbReference>
<dbReference type="InterPro" id="IPR014284">
    <property type="entry name" value="RNA_pol_sigma-70_dom"/>
</dbReference>
<dbReference type="SUPFAM" id="SSF88946">
    <property type="entry name" value="Sigma2 domain of RNA polymerase sigma factors"/>
    <property type="match status" value="1"/>
</dbReference>
<dbReference type="InterPro" id="IPR013249">
    <property type="entry name" value="RNA_pol_sigma70_r4_t2"/>
</dbReference>
<dbReference type="GO" id="GO:0016987">
    <property type="term" value="F:sigma factor activity"/>
    <property type="evidence" value="ECO:0007669"/>
    <property type="project" value="UniProtKB-KW"/>
</dbReference>
<reference evidence="9" key="1">
    <citation type="submission" date="2016-10" db="EMBL/GenBank/DDBJ databases">
        <authorList>
            <person name="Varghese N."/>
            <person name="Submissions S."/>
        </authorList>
    </citation>
    <scope>NUCLEOTIDE SEQUENCE [LARGE SCALE GENOMIC DNA]</scope>
    <source>
        <strain evidence="9">DSM 17044</strain>
    </source>
</reference>
<evidence type="ECO:0000259" key="6">
    <source>
        <dbReference type="Pfam" id="PF04542"/>
    </source>
</evidence>
<dbReference type="InterPro" id="IPR039425">
    <property type="entry name" value="RNA_pol_sigma-70-like"/>
</dbReference>
<sequence length="212" mass="23640">MTVSDPEETAGRARLTLASAQAPSDEALCQAFLDGDEAAFATLVERHRKLVFSLVRRFAPRPEDAADLAQQAFLRALESSKRVFGRWNWSSPTPFRAWLVRIALNLAKNHARQGNRWRPAVLTEVENAAVDPHESAQEALERAEQARHVQAAVLALPRRQREVLTLRVDAGLPFKDIAETLGITENNAKVQFHHAVKRLKAEVAGAPEETRE</sequence>
<dbReference type="AlphaFoldDB" id="A0A1H7HJU8"/>
<feature type="domain" description="RNA polymerase sigma-70 region 2" evidence="6">
    <location>
        <begin position="43"/>
        <end position="116"/>
    </location>
</feature>
<keyword evidence="2" id="KW-0805">Transcription regulation</keyword>
<dbReference type="Pfam" id="PF08281">
    <property type="entry name" value="Sigma70_r4_2"/>
    <property type="match status" value="1"/>
</dbReference>
<evidence type="ECO:0000313" key="8">
    <source>
        <dbReference type="EMBL" id="SEK49220.1"/>
    </source>
</evidence>
<dbReference type="OrthoDB" id="5508845at2"/>
<keyword evidence="9" id="KW-1185">Reference proteome</keyword>